<sequence length="202" mass="20099">MAGTVSVAHDAVLLAGGRASRMGGADKTALVSGGLTLSDHAVAAAGRAATVVLVGLRDGRSAPDGVVHAREDPPFGGPVAAIAAGLAAVADPAPWTLVLACDLVRPEAAVAQLLGAADDAGDDADGLVAVDEDGRRQPLLALYRSDALHAAVRALGDPDGAAVRRLTADLRIVEVPLDAGLCADVDEPADARRVTDGSGLLD</sequence>
<feature type="domain" description="MobA-like NTP transferase" evidence="2">
    <location>
        <begin position="11"/>
        <end position="166"/>
    </location>
</feature>
<dbReference type="RefSeq" id="WP_289459827.1">
    <property type="nucleotide sequence ID" value="NZ_JAUCML010000012.1"/>
</dbReference>
<proteinExistence type="predicted"/>
<dbReference type="Gene3D" id="3.90.550.10">
    <property type="entry name" value="Spore Coat Polysaccharide Biosynthesis Protein SpsA, Chain A"/>
    <property type="match status" value="1"/>
</dbReference>
<dbReference type="GO" id="GO:0016740">
    <property type="term" value="F:transferase activity"/>
    <property type="evidence" value="ECO:0007669"/>
    <property type="project" value="UniProtKB-KW"/>
</dbReference>
<protein>
    <submittedName>
        <fullName evidence="3">NTP transferase domain-containing protein</fullName>
    </submittedName>
</protein>
<dbReference type="Pfam" id="PF12804">
    <property type="entry name" value="NTP_transf_3"/>
    <property type="match status" value="1"/>
</dbReference>
<dbReference type="Proteomes" id="UP001237823">
    <property type="component" value="Unassembled WGS sequence"/>
</dbReference>
<dbReference type="PANTHER" id="PTHR19136:SF81">
    <property type="entry name" value="MOLYBDENUM COFACTOR GUANYLYLTRANSFERASE"/>
    <property type="match status" value="1"/>
</dbReference>
<evidence type="ECO:0000313" key="3">
    <source>
        <dbReference type="EMBL" id="MDM7886471.1"/>
    </source>
</evidence>
<dbReference type="InterPro" id="IPR025877">
    <property type="entry name" value="MobA-like_NTP_Trfase"/>
</dbReference>
<dbReference type="PANTHER" id="PTHR19136">
    <property type="entry name" value="MOLYBDENUM COFACTOR GUANYLYLTRANSFERASE"/>
    <property type="match status" value="1"/>
</dbReference>
<accession>A0ABT7TA86</accession>
<dbReference type="EMBL" id="JAUCML010000012">
    <property type="protein sequence ID" value="MDM7886471.1"/>
    <property type="molecule type" value="Genomic_DNA"/>
</dbReference>
<dbReference type="SUPFAM" id="SSF53448">
    <property type="entry name" value="Nucleotide-diphospho-sugar transferases"/>
    <property type="match status" value="1"/>
</dbReference>
<comment type="caution">
    <text evidence="3">The sequence shown here is derived from an EMBL/GenBank/DDBJ whole genome shotgun (WGS) entry which is preliminary data.</text>
</comment>
<keyword evidence="4" id="KW-1185">Reference proteome</keyword>
<name>A0ABT7TA86_9MICO</name>
<organism evidence="3 4">
    <name type="scientific">Curtobacterium citri</name>
    <dbReference type="NCBI Taxonomy" id="3055139"/>
    <lineage>
        <taxon>Bacteria</taxon>
        <taxon>Bacillati</taxon>
        <taxon>Actinomycetota</taxon>
        <taxon>Actinomycetes</taxon>
        <taxon>Micrococcales</taxon>
        <taxon>Microbacteriaceae</taxon>
        <taxon>Curtobacterium</taxon>
    </lineage>
</organism>
<evidence type="ECO:0000256" key="1">
    <source>
        <dbReference type="ARBA" id="ARBA00022679"/>
    </source>
</evidence>
<keyword evidence="1 3" id="KW-0808">Transferase</keyword>
<gene>
    <name evidence="3" type="ORF">QUG92_15280</name>
</gene>
<dbReference type="InterPro" id="IPR029044">
    <property type="entry name" value="Nucleotide-diphossugar_trans"/>
</dbReference>
<evidence type="ECO:0000313" key="4">
    <source>
        <dbReference type="Proteomes" id="UP001237823"/>
    </source>
</evidence>
<evidence type="ECO:0000259" key="2">
    <source>
        <dbReference type="Pfam" id="PF12804"/>
    </source>
</evidence>
<reference evidence="3 4" key="1">
    <citation type="submission" date="2023-06" db="EMBL/GenBank/DDBJ databases">
        <authorList>
            <person name="Feng G."/>
            <person name="Li J."/>
            <person name="Zhu H."/>
        </authorList>
    </citation>
    <scope>NUCLEOTIDE SEQUENCE [LARGE SCALE GENOMIC DNA]</scope>
    <source>
        <strain evidence="3 4">RHCKG23</strain>
    </source>
</reference>